<dbReference type="GO" id="GO:0003713">
    <property type="term" value="F:transcription coactivator activity"/>
    <property type="evidence" value="ECO:0007669"/>
    <property type="project" value="TreeGrafter"/>
</dbReference>
<dbReference type="InterPro" id="IPR011009">
    <property type="entry name" value="Kinase-like_dom_sf"/>
</dbReference>
<dbReference type="InterPro" id="IPR017441">
    <property type="entry name" value="Protein_kinase_ATP_BS"/>
</dbReference>
<evidence type="ECO:0000256" key="6">
    <source>
        <dbReference type="PROSITE-ProRule" id="PRU10141"/>
    </source>
</evidence>
<dbReference type="PANTHER" id="PTHR24058:SF53">
    <property type="entry name" value="HOMEODOMAIN-INTERACTING PROTEIN KINASE 2"/>
    <property type="match status" value="1"/>
</dbReference>
<feature type="compositionally biased region" description="Basic and acidic residues" evidence="7">
    <location>
        <begin position="393"/>
        <end position="407"/>
    </location>
</feature>
<feature type="domain" description="Protein kinase" evidence="8">
    <location>
        <begin position="26"/>
        <end position="350"/>
    </location>
</feature>
<dbReference type="PROSITE" id="PS50011">
    <property type="entry name" value="PROTEIN_KINASE_DOM"/>
    <property type="match status" value="1"/>
</dbReference>
<sequence length="536" mass="61270">MAASKSETSLLFFQKDLVLRCKTGPYLIKEIIGEGGFGKVAECKHLHTNEHLAVKIVKKDASKIGKKEAETLSRIRKLDPDKHNLLTFYECFKYKGHVCLSFEMLDTNLDTWIYDKKYRAPFIYQIRFIARQLLVALSALKKWDIVHTDIKPDNIMLVDHRLQPFKVKLIDFGQAMKHAQLDRYDMLQIIGYRAPEVFVDFHRDESMDMWGLGCILAFLFLECDLFPTYCEYESLSAMVKLLGYPKANALDAGRKTKKYFKRTQDGPHLRWRLKTAAEYKADTGKHVSEYIKHDQLETLEEMEEYKEPEDPTDSAETEAFISLLRDMLKLDHRERITPDEALSRYFDENLPKDKKEPLRLRPVVKWQENSEGKVTVKPAVVVPGKRATFNIVSRRERQKSTHSRNQESDNPSDFGNEISNASVGTIIVSLPAYEETVAPDCKQTAPVGSKQDASDCPGDKTVSDKPVSETVNDATPVGNNRELPDISKSSDTSSSSEATLSGDQGSSLFVEVKTRKKYWKRIKIFFSRIFSCCSQS</sequence>
<evidence type="ECO:0000259" key="8">
    <source>
        <dbReference type="PROSITE" id="PS50011"/>
    </source>
</evidence>
<evidence type="ECO:0000313" key="10">
    <source>
        <dbReference type="Proteomes" id="UP000677803"/>
    </source>
</evidence>
<dbReference type="PROSITE" id="PS00107">
    <property type="entry name" value="PROTEIN_KINASE_ATP"/>
    <property type="match status" value="1"/>
</dbReference>
<evidence type="ECO:0000256" key="3">
    <source>
        <dbReference type="ARBA" id="ARBA00022741"/>
    </source>
</evidence>
<dbReference type="GO" id="GO:0005737">
    <property type="term" value="C:cytoplasm"/>
    <property type="evidence" value="ECO:0007669"/>
    <property type="project" value="TreeGrafter"/>
</dbReference>
<evidence type="ECO:0000256" key="1">
    <source>
        <dbReference type="ARBA" id="ARBA00022527"/>
    </source>
</evidence>
<reference evidence="9" key="1">
    <citation type="submission" date="2021-05" db="EMBL/GenBank/DDBJ databases">
        <authorList>
            <person name="Tigano A."/>
        </authorList>
    </citation>
    <scope>NUCLEOTIDE SEQUENCE</scope>
</reference>
<feature type="region of interest" description="Disordered" evidence="7">
    <location>
        <begin position="391"/>
        <end position="418"/>
    </location>
</feature>
<accession>A0A8S4BBT8</accession>
<evidence type="ECO:0000313" key="9">
    <source>
        <dbReference type="EMBL" id="CAG5927357.1"/>
    </source>
</evidence>
<dbReference type="EMBL" id="CAJRST010011113">
    <property type="protein sequence ID" value="CAG5927357.1"/>
    <property type="molecule type" value="Genomic_DNA"/>
</dbReference>
<dbReference type="OrthoDB" id="437530at2759"/>
<feature type="compositionally biased region" description="Low complexity" evidence="7">
    <location>
        <begin position="487"/>
        <end position="496"/>
    </location>
</feature>
<dbReference type="GO" id="GO:0007224">
    <property type="term" value="P:smoothened signaling pathway"/>
    <property type="evidence" value="ECO:0007669"/>
    <property type="project" value="TreeGrafter"/>
</dbReference>
<keyword evidence="10" id="KW-1185">Reference proteome</keyword>
<dbReference type="InterPro" id="IPR000719">
    <property type="entry name" value="Prot_kinase_dom"/>
</dbReference>
<keyword evidence="4" id="KW-0418">Kinase</keyword>
<dbReference type="InterPro" id="IPR008271">
    <property type="entry name" value="Ser/Thr_kinase_AS"/>
</dbReference>
<keyword evidence="5 6" id="KW-0067">ATP-binding</keyword>
<dbReference type="GO" id="GO:0005524">
    <property type="term" value="F:ATP binding"/>
    <property type="evidence" value="ECO:0007669"/>
    <property type="project" value="UniProtKB-UniRule"/>
</dbReference>
<evidence type="ECO:0000256" key="7">
    <source>
        <dbReference type="SAM" id="MobiDB-lite"/>
    </source>
</evidence>
<dbReference type="Gene3D" id="1.10.510.10">
    <property type="entry name" value="Transferase(Phosphotransferase) domain 1"/>
    <property type="match status" value="1"/>
</dbReference>
<dbReference type="Gene3D" id="3.30.200.20">
    <property type="entry name" value="Phosphorylase Kinase, domain 1"/>
    <property type="match status" value="1"/>
</dbReference>
<dbReference type="Proteomes" id="UP000677803">
    <property type="component" value="Unassembled WGS sequence"/>
</dbReference>
<organism evidence="9 10">
    <name type="scientific">Menidia menidia</name>
    <name type="common">Atlantic silverside</name>
    <dbReference type="NCBI Taxonomy" id="238744"/>
    <lineage>
        <taxon>Eukaryota</taxon>
        <taxon>Metazoa</taxon>
        <taxon>Chordata</taxon>
        <taxon>Craniata</taxon>
        <taxon>Vertebrata</taxon>
        <taxon>Euteleostomi</taxon>
        <taxon>Actinopterygii</taxon>
        <taxon>Neopterygii</taxon>
        <taxon>Teleostei</taxon>
        <taxon>Neoteleostei</taxon>
        <taxon>Acanthomorphata</taxon>
        <taxon>Ovalentaria</taxon>
        <taxon>Atherinomorphae</taxon>
        <taxon>Atheriniformes</taxon>
        <taxon>Atherinopsidae</taxon>
        <taxon>Menidiinae</taxon>
        <taxon>Menidia</taxon>
    </lineage>
</organism>
<evidence type="ECO:0000256" key="4">
    <source>
        <dbReference type="ARBA" id="ARBA00022777"/>
    </source>
</evidence>
<comment type="caution">
    <text evidence="9">The sequence shown here is derived from an EMBL/GenBank/DDBJ whole genome shotgun (WGS) entry which is preliminary data.</text>
</comment>
<feature type="compositionally biased region" description="Basic and acidic residues" evidence="7">
    <location>
        <begin position="457"/>
        <end position="467"/>
    </location>
</feature>
<evidence type="ECO:0000256" key="5">
    <source>
        <dbReference type="ARBA" id="ARBA00022840"/>
    </source>
</evidence>
<dbReference type="GO" id="GO:0042771">
    <property type="term" value="P:intrinsic apoptotic signaling pathway in response to DNA damage by p53 class mediator"/>
    <property type="evidence" value="ECO:0007669"/>
    <property type="project" value="TreeGrafter"/>
</dbReference>
<dbReference type="SMART" id="SM00220">
    <property type="entry name" value="S_TKc"/>
    <property type="match status" value="1"/>
</dbReference>
<feature type="compositionally biased region" description="Polar residues" evidence="7">
    <location>
        <begin position="408"/>
        <end position="418"/>
    </location>
</feature>
<dbReference type="InterPro" id="IPR050494">
    <property type="entry name" value="Ser_Thr_dual-spec_kinase"/>
</dbReference>
<dbReference type="PANTHER" id="PTHR24058">
    <property type="entry name" value="DUAL SPECIFICITY PROTEIN KINASE"/>
    <property type="match status" value="1"/>
</dbReference>
<dbReference type="GO" id="GO:0045944">
    <property type="term" value="P:positive regulation of transcription by RNA polymerase II"/>
    <property type="evidence" value="ECO:0007669"/>
    <property type="project" value="TreeGrafter"/>
</dbReference>
<feature type="region of interest" description="Disordered" evidence="7">
    <location>
        <begin position="442"/>
        <end position="504"/>
    </location>
</feature>
<protein>
    <submittedName>
        <fullName evidence="9">(Atlantic silverside) hypothetical protein</fullName>
    </submittedName>
</protein>
<dbReference type="GO" id="GO:0004674">
    <property type="term" value="F:protein serine/threonine kinase activity"/>
    <property type="evidence" value="ECO:0007669"/>
    <property type="project" value="UniProtKB-KW"/>
</dbReference>
<keyword evidence="1" id="KW-0723">Serine/threonine-protein kinase</keyword>
<proteinExistence type="predicted"/>
<gene>
    <name evidence="9" type="ORF">MMEN_LOCUS11249</name>
</gene>
<feature type="binding site" evidence="6">
    <location>
        <position position="59"/>
    </location>
    <ligand>
        <name>ATP</name>
        <dbReference type="ChEBI" id="CHEBI:30616"/>
    </ligand>
</feature>
<dbReference type="GO" id="GO:0046332">
    <property type="term" value="F:SMAD binding"/>
    <property type="evidence" value="ECO:0007669"/>
    <property type="project" value="TreeGrafter"/>
</dbReference>
<dbReference type="AlphaFoldDB" id="A0A8S4BBT8"/>
<dbReference type="Pfam" id="PF00069">
    <property type="entry name" value="Pkinase"/>
    <property type="match status" value="1"/>
</dbReference>
<dbReference type="GO" id="GO:0004713">
    <property type="term" value="F:protein tyrosine kinase activity"/>
    <property type="evidence" value="ECO:0007669"/>
    <property type="project" value="TreeGrafter"/>
</dbReference>
<keyword evidence="3 6" id="KW-0547">Nucleotide-binding</keyword>
<dbReference type="SUPFAM" id="SSF56112">
    <property type="entry name" value="Protein kinase-like (PK-like)"/>
    <property type="match status" value="1"/>
</dbReference>
<name>A0A8S4BBT8_9TELE</name>
<evidence type="ECO:0000256" key="2">
    <source>
        <dbReference type="ARBA" id="ARBA00022679"/>
    </source>
</evidence>
<keyword evidence="2" id="KW-0808">Transferase</keyword>
<dbReference type="PROSITE" id="PS00108">
    <property type="entry name" value="PROTEIN_KINASE_ST"/>
    <property type="match status" value="1"/>
</dbReference>
<dbReference type="GO" id="GO:0003714">
    <property type="term" value="F:transcription corepressor activity"/>
    <property type="evidence" value="ECO:0007669"/>
    <property type="project" value="TreeGrafter"/>
</dbReference>
<dbReference type="GO" id="GO:0016605">
    <property type="term" value="C:PML body"/>
    <property type="evidence" value="ECO:0007669"/>
    <property type="project" value="TreeGrafter"/>
</dbReference>